<dbReference type="PROSITE" id="PS01359">
    <property type="entry name" value="ZF_PHD_1"/>
    <property type="match status" value="1"/>
</dbReference>
<keyword evidence="7" id="KW-1133">Transmembrane helix</keyword>
<dbReference type="GO" id="GO:0000981">
    <property type="term" value="F:DNA-binding transcription factor activity, RNA polymerase II-specific"/>
    <property type="evidence" value="ECO:0007669"/>
    <property type="project" value="TreeGrafter"/>
</dbReference>
<name>A0A087SBP2_AUXPR</name>
<keyword evidence="3" id="KW-0677">Repeat</keyword>
<dbReference type="GO" id="GO:0008270">
    <property type="term" value="F:zinc ion binding"/>
    <property type="evidence" value="ECO:0007669"/>
    <property type="project" value="UniProtKB-KW"/>
</dbReference>
<dbReference type="PANTHER" id="PTHR12360:SF1">
    <property type="entry name" value="NF-X1-TYPE ZINC FINGER PROTEIN NFXL1"/>
    <property type="match status" value="1"/>
</dbReference>
<dbReference type="PANTHER" id="PTHR12360">
    <property type="entry name" value="NUCLEAR TRANSCRIPTION FACTOR, X-BOX BINDING 1 NFX1"/>
    <property type="match status" value="1"/>
</dbReference>
<accession>A0A087SBP2</accession>
<dbReference type="OrthoDB" id="536399at2759"/>
<keyword evidence="5" id="KW-0862">Zinc</keyword>
<evidence type="ECO:0000256" key="6">
    <source>
        <dbReference type="SAM" id="MobiDB-lite"/>
    </source>
</evidence>
<feature type="domain" description="NF-X1-type" evidence="8">
    <location>
        <begin position="182"/>
        <end position="201"/>
    </location>
</feature>
<evidence type="ECO:0000256" key="5">
    <source>
        <dbReference type="ARBA" id="ARBA00022833"/>
    </source>
</evidence>
<dbReference type="AlphaFoldDB" id="A0A087SBP2"/>
<evidence type="ECO:0000256" key="3">
    <source>
        <dbReference type="ARBA" id="ARBA00022737"/>
    </source>
</evidence>
<dbReference type="STRING" id="3075.A0A087SBP2"/>
<keyword evidence="7" id="KW-0812">Transmembrane</keyword>
<dbReference type="CDD" id="cd06008">
    <property type="entry name" value="NF-X1-zinc-finger"/>
    <property type="match status" value="2"/>
</dbReference>
<dbReference type="SMART" id="SM00438">
    <property type="entry name" value="ZnF_NFX"/>
    <property type="match status" value="4"/>
</dbReference>
<sequence>MELALQGYNDPQPHLLARVREHLAECQDDAAVCLVCLETIASAEAVWYCRGGCYVMTHLGCAQSWARQQLDAADAKTIHSLGQIERDPGQAPPTWACPKCRHEYAASAIPRDYSCFCGKVAEPAADPWLLAHSCGGTCGRPLPGCGHPCALLCHPGHEVRQLPCSASGPYACGAPCDKPLACGRHACALACHAGPCTPCTRRCGVARGACAHACPLACHPDACPVCVELVQQACHCGKSTLSIACAQLTGQESRPDRDLRSCGAVCLRTLPLCPHLCREPCHGGPCPGSGTCQELVTVRCACKATKQRMPCVEARALLARSGREPRVEDGVALRLLPCSAACRAKPGPARSEAAAAKGPAPPDEASGIPAAAGGPAAPKPRSGLLQRAAGEGGAVDDGKKIGHRVARPAGPSHPPAPSARELRLRQQRQRVLVRAGLLVAVVLLVVGLALCLTRLLAGADAWARRAWGQPGAA</sequence>
<evidence type="ECO:0000256" key="7">
    <source>
        <dbReference type="SAM" id="Phobius"/>
    </source>
</evidence>
<dbReference type="KEGG" id="apro:F751_3337"/>
<keyword evidence="2" id="KW-0479">Metal-binding</keyword>
<evidence type="ECO:0000259" key="8">
    <source>
        <dbReference type="SMART" id="SM00438"/>
    </source>
</evidence>
<dbReference type="InterPro" id="IPR019786">
    <property type="entry name" value="Zinc_finger_PHD-type_CS"/>
</dbReference>
<dbReference type="EMBL" id="KL662089">
    <property type="protein sequence ID" value="KFM23146.1"/>
    <property type="molecule type" value="Genomic_DNA"/>
</dbReference>
<proteinExistence type="inferred from homology"/>
<dbReference type="GeneID" id="23614728"/>
<evidence type="ECO:0000256" key="1">
    <source>
        <dbReference type="ARBA" id="ARBA00007269"/>
    </source>
</evidence>
<feature type="domain" description="NF-X1-type" evidence="8">
    <location>
        <begin position="210"/>
        <end position="228"/>
    </location>
</feature>
<comment type="similarity">
    <text evidence="1">Belongs to the NFX1 family.</text>
</comment>
<gene>
    <name evidence="9" type="ORF">F751_3337</name>
</gene>
<dbReference type="eggNOG" id="KOG1952">
    <property type="taxonomic scope" value="Eukaryota"/>
</dbReference>
<protein>
    <submittedName>
        <fullName evidence="9">NF-X1-type zinc finger protein NFXL2</fullName>
    </submittedName>
</protein>
<feature type="transmembrane region" description="Helical" evidence="7">
    <location>
        <begin position="431"/>
        <end position="457"/>
    </location>
</feature>
<reference evidence="9 10" key="1">
    <citation type="journal article" date="2014" name="BMC Genomics">
        <title>Oil accumulation mechanisms of the oleaginous microalga Chlorella protothecoides revealed through its genome, transcriptomes, and proteomes.</title>
        <authorList>
            <person name="Gao C."/>
            <person name="Wang Y."/>
            <person name="Shen Y."/>
            <person name="Yan D."/>
            <person name="He X."/>
            <person name="Dai J."/>
            <person name="Wu Q."/>
        </authorList>
    </citation>
    <scope>NUCLEOTIDE SEQUENCE [LARGE SCALE GENOMIC DNA]</scope>
    <source>
        <strain evidence="9 10">0710</strain>
    </source>
</reference>
<feature type="region of interest" description="Disordered" evidence="6">
    <location>
        <begin position="350"/>
        <end position="420"/>
    </location>
</feature>
<evidence type="ECO:0000256" key="2">
    <source>
        <dbReference type="ARBA" id="ARBA00022723"/>
    </source>
</evidence>
<feature type="domain" description="NF-X1-type" evidence="8">
    <location>
        <begin position="273"/>
        <end position="294"/>
    </location>
</feature>
<dbReference type="InterPro" id="IPR000967">
    <property type="entry name" value="Znf_NFX1"/>
</dbReference>
<dbReference type="GO" id="GO:0000977">
    <property type="term" value="F:RNA polymerase II transcription regulatory region sequence-specific DNA binding"/>
    <property type="evidence" value="ECO:0007669"/>
    <property type="project" value="TreeGrafter"/>
</dbReference>
<dbReference type="Proteomes" id="UP000028924">
    <property type="component" value="Unassembled WGS sequence"/>
</dbReference>
<evidence type="ECO:0000313" key="9">
    <source>
        <dbReference type="EMBL" id="KFM23146.1"/>
    </source>
</evidence>
<keyword evidence="7" id="KW-0472">Membrane</keyword>
<keyword evidence="10" id="KW-1185">Reference proteome</keyword>
<evidence type="ECO:0000313" key="10">
    <source>
        <dbReference type="Proteomes" id="UP000028924"/>
    </source>
</evidence>
<dbReference type="GO" id="GO:0005634">
    <property type="term" value="C:nucleus"/>
    <property type="evidence" value="ECO:0007669"/>
    <property type="project" value="InterPro"/>
</dbReference>
<organism evidence="9 10">
    <name type="scientific">Auxenochlorella protothecoides</name>
    <name type="common">Green microalga</name>
    <name type="synonym">Chlorella protothecoides</name>
    <dbReference type="NCBI Taxonomy" id="3075"/>
    <lineage>
        <taxon>Eukaryota</taxon>
        <taxon>Viridiplantae</taxon>
        <taxon>Chlorophyta</taxon>
        <taxon>core chlorophytes</taxon>
        <taxon>Trebouxiophyceae</taxon>
        <taxon>Chlorellales</taxon>
        <taxon>Chlorellaceae</taxon>
        <taxon>Auxenochlorella</taxon>
    </lineage>
</organism>
<dbReference type="InterPro" id="IPR034078">
    <property type="entry name" value="NFX1_fam"/>
</dbReference>
<feature type="domain" description="NF-X1-type" evidence="8">
    <location>
        <begin position="145"/>
        <end position="178"/>
    </location>
</feature>
<keyword evidence="4" id="KW-0863">Zinc-finger</keyword>
<dbReference type="RefSeq" id="XP_011396016.1">
    <property type="nucleotide sequence ID" value="XM_011397714.1"/>
</dbReference>
<feature type="compositionally biased region" description="Low complexity" evidence="6">
    <location>
        <begin position="365"/>
        <end position="383"/>
    </location>
</feature>
<evidence type="ECO:0000256" key="4">
    <source>
        <dbReference type="ARBA" id="ARBA00022771"/>
    </source>
</evidence>